<dbReference type="InterPro" id="IPR001647">
    <property type="entry name" value="HTH_TetR"/>
</dbReference>
<keyword evidence="3 5" id="KW-0238">DNA-binding</keyword>
<dbReference type="InterPro" id="IPR023772">
    <property type="entry name" value="DNA-bd_HTH_TetR-type_CS"/>
</dbReference>
<dbReference type="InterPro" id="IPR050109">
    <property type="entry name" value="HTH-type_TetR-like_transc_reg"/>
</dbReference>
<accession>A0A1X0I809</accession>
<dbReference type="Pfam" id="PF00440">
    <property type="entry name" value="TetR_N"/>
    <property type="match status" value="1"/>
</dbReference>
<reference evidence="7 8" key="1">
    <citation type="submission" date="2017-02" db="EMBL/GenBank/DDBJ databases">
        <title>The new phylogeny of genus Mycobacterium.</title>
        <authorList>
            <person name="Tortoli E."/>
            <person name="Trovato A."/>
            <person name="Cirillo D.M."/>
        </authorList>
    </citation>
    <scope>NUCLEOTIDE SEQUENCE [LARGE SCALE GENOMIC DNA]</scope>
    <source>
        <strain evidence="7 8">DSM 45000</strain>
    </source>
</reference>
<dbReference type="GO" id="GO:0003700">
    <property type="term" value="F:DNA-binding transcription factor activity"/>
    <property type="evidence" value="ECO:0007669"/>
    <property type="project" value="TreeGrafter"/>
</dbReference>
<evidence type="ECO:0000313" key="7">
    <source>
        <dbReference type="EMBL" id="ORB38410.1"/>
    </source>
</evidence>
<keyword evidence="2" id="KW-0805">Transcription regulation</keyword>
<evidence type="ECO:0000256" key="2">
    <source>
        <dbReference type="ARBA" id="ARBA00023015"/>
    </source>
</evidence>
<proteinExistence type="predicted"/>
<evidence type="ECO:0000313" key="8">
    <source>
        <dbReference type="Proteomes" id="UP000192513"/>
    </source>
</evidence>
<evidence type="ECO:0000256" key="1">
    <source>
        <dbReference type="ARBA" id="ARBA00022491"/>
    </source>
</evidence>
<dbReference type="AlphaFoldDB" id="A0A1X0I809"/>
<dbReference type="RefSeq" id="WP_264052711.1">
    <property type="nucleotide sequence ID" value="NZ_JACKVE010000008.1"/>
</dbReference>
<feature type="DNA-binding region" description="H-T-H motif" evidence="5">
    <location>
        <begin position="17"/>
        <end position="36"/>
    </location>
</feature>
<protein>
    <recommendedName>
        <fullName evidence="6">HTH tetR-type domain-containing protein</fullName>
    </recommendedName>
</protein>
<feature type="domain" description="HTH tetR-type" evidence="6">
    <location>
        <begin position="1"/>
        <end position="54"/>
    </location>
</feature>
<dbReference type="InterPro" id="IPR009057">
    <property type="entry name" value="Homeodomain-like_sf"/>
</dbReference>
<evidence type="ECO:0000259" key="6">
    <source>
        <dbReference type="PROSITE" id="PS50977"/>
    </source>
</evidence>
<sequence length="185" mass="19891">MVTAMKHVAERGYARATLREIAREAGLTGGTVFYYFPSKVELVTATFTELAEPVITQFRAAATVKTSFSEAYIAWLEAGVEVMKTYPHLASFVAAIGVAGEVDPNLRALHDRANDAQHRLVADLVASGQRAGQFRDDLDSAAITDMLFAIMLGLTDLAASTSADRFSAAMKAAAHLVDGTLIRRP</sequence>
<keyword evidence="4" id="KW-0804">Transcription</keyword>
<gene>
    <name evidence="7" type="ORF">BST39_17465</name>
</gene>
<evidence type="ECO:0000256" key="3">
    <source>
        <dbReference type="ARBA" id="ARBA00023125"/>
    </source>
</evidence>
<dbReference type="PANTHER" id="PTHR30055:SF234">
    <property type="entry name" value="HTH-TYPE TRANSCRIPTIONAL REGULATOR BETI"/>
    <property type="match status" value="1"/>
</dbReference>
<comment type="caution">
    <text evidence="7">The sequence shown here is derived from an EMBL/GenBank/DDBJ whole genome shotgun (WGS) entry which is preliminary data.</text>
</comment>
<dbReference type="InterPro" id="IPR039538">
    <property type="entry name" value="BetI_C"/>
</dbReference>
<organism evidence="7 8">
    <name type="scientific">Mycobacterium paraseoulense</name>
    <dbReference type="NCBI Taxonomy" id="590652"/>
    <lineage>
        <taxon>Bacteria</taxon>
        <taxon>Bacillati</taxon>
        <taxon>Actinomycetota</taxon>
        <taxon>Actinomycetes</taxon>
        <taxon>Mycobacteriales</taxon>
        <taxon>Mycobacteriaceae</taxon>
        <taxon>Mycobacterium</taxon>
    </lineage>
</organism>
<dbReference type="SUPFAM" id="SSF48498">
    <property type="entry name" value="Tetracyclin repressor-like, C-terminal domain"/>
    <property type="match status" value="1"/>
</dbReference>
<dbReference type="GO" id="GO:0000976">
    <property type="term" value="F:transcription cis-regulatory region binding"/>
    <property type="evidence" value="ECO:0007669"/>
    <property type="project" value="TreeGrafter"/>
</dbReference>
<keyword evidence="8" id="KW-1185">Reference proteome</keyword>
<name>A0A1X0I809_9MYCO</name>
<dbReference type="PROSITE" id="PS01081">
    <property type="entry name" value="HTH_TETR_1"/>
    <property type="match status" value="1"/>
</dbReference>
<evidence type="ECO:0000256" key="4">
    <source>
        <dbReference type="ARBA" id="ARBA00023163"/>
    </source>
</evidence>
<dbReference type="Proteomes" id="UP000192513">
    <property type="component" value="Unassembled WGS sequence"/>
</dbReference>
<keyword evidence="1" id="KW-0678">Repressor</keyword>
<dbReference type="Pfam" id="PF13977">
    <property type="entry name" value="TetR_C_6"/>
    <property type="match status" value="1"/>
</dbReference>
<dbReference type="STRING" id="590652.BST39_17465"/>
<dbReference type="SUPFAM" id="SSF46689">
    <property type="entry name" value="Homeodomain-like"/>
    <property type="match status" value="1"/>
</dbReference>
<dbReference type="InterPro" id="IPR036271">
    <property type="entry name" value="Tet_transcr_reg_TetR-rel_C_sf"/>
</dbReference>
<evidence type="ECO:0000256" key="5">
    <source>
        <dbReference type="PROSITE-ProRule" id="PRU00335"/>
    </source>
</evidence>
<dbReference type="EMBL" id="MVIE01000022">
    <property type="protein sequence ID" value="ORB38410.1"/>
    <property type="molecule type" value="Genomic_DNA"/>
</dbReference>
<dbReference type="PROSITE" id="PS50977">
    <property type="entry name" value="HTH_TETR_2"/>
    <property type="match status" value="1"/>
</dbReference>
<dbReference type="Gene3D" id="1.10.357.10">
    <property type="entry name" value="Tetracycline Repressor, domain 2"/>
    <property type="match status" value="1"/>
</dbReference>
<dbReference type="PANTHER" id="PTHR30055">
    <property type="entry name" value="HTH-TYPE TRANSCRIPTIONAL REGULATOR RUTR"/>
    <property type="match status" value="1"/>
</dbReference>